<feature type="region of interest" description="Disordered" evidence="1">
    <location>
        <begin position="119"/>
        <end position="142"/>
    </location>
</feature>
<gene>
    <name evidence="2" type="ORF">HEQ75_14675</name>
</gene>
<protein>
    <submittedName>
        <fullName evidence="2">Uncharacterized protein</fullName>
    </submittedName>
</protein>
<accession>A0ABX1E9C2</accession>
<comment type="caution">
    <text evidence="2">The sequence shown here is derived from an EMBL/GenBank/DDBJ whole genome shotgun (WGS) entry which is preliminary data.</text>
</comment>
<evidence type="ECO:0000256" key="1">
    <source>
        <dbReference type="SAM" id="MobiDB-lite"/>
    </source>
</evidence>
<evidence type="ECO:0000313" key="3">
    <source>
        <dbReference type="Proteomes" id="UP000787635"/>
    </source>
</evidence>
<dbReference type="RefSeq" id="WP_168031843.1">
    <property type="nucleotide sequence ID" value="NZ_JAAVNE010000022.1"/>
</dbReference>
<keyword evidence="3" id="KW-1185">Reference proteome</keyword>
<proteinExistence type="predicted"/>
<dbReference type="EMBL" id="JAAVNE010000022">
    <property type="protein sequence ID" value="NKC32107.1"/>
    <property type="molecule type" value="Genomic_DNA"/>
</dbReference>
<organism evidence="2 3">
    <name type="scientific">Falsiroseomonas selenitidurans</name>
    <dbReference type="NCBI Taxonomy" id="2716335"/>
    <lineage>
        <taxon>Bacteria</taxon>
        <taxon>Pseudomonadati</taxon>
        <taxon>Pseudomonadota</taxon>
        <taxon>Alphaproteobacteria</taxon>
        <taxon>Acetobacterales</taxon>
        <taxon>Roseomonadaceae</taxon>
        <taxon>Falsiroseomonas</taxon>
    </lineage>
</organism>
<dbReference type="InterPro" id="IPR002195">
    <property type="entry name" value="Dihydroorotase_CS"/>
</dbReference>
<reference evidence="2 3" key="1">
    <citation type="submission" date="2020-03" db="EMBL/GenBank/DDBJ databases">
        <title>Roseomonas selenitidurans sp. nov. isolated from urban soil.</title>
        <authorList>
            <person name="Liu H."/>
        </authorList>
    </citation>
    <scope>NUCLEOTIDE SEQUENCE [LARGE SCALE GENOMIC DNA]</scope>
    <source>
        <strain evidence="2 3">BU-1</strain>
    </source>
</reference>
<evidence type="ECO:0000313" key="2">
    <source>
        <dbReference type="EMBL" id="NKC32107.1"/>
    </source>
</evidence>
<dbReference type="PROSITE" id="PS00482">
    <property type="entry name" value="DIHYDROOROTASE_1"/>
    <property type="match status" value="1"/>
</dbReference>
<dbReference type="SUPFAM" id="SSF144064">
    <property type="entry name" value="Heme iron utilization protein-like"/>
    <property type="match status" value="1"/>
</dbReference>
<name>A0ABX1E9C2_9PROT</name>
<sequence>MTETDLPARFLLTASAAQAAALLPALGRVMLGLNRAGATHERIGVVEHARAEDGYLHIGGAAQDARLDLAPVARLVADRSSVMRGKVYPRIEFQAEDGSVLLSVTGMEGAEPFDAELRDWAGTPQDAPPRPAAPTEPNAAPVPQDAGGAALAALCDSGGEVEIRLGTGVAQQGWRGRIEAVKPAMGFANIIRPDFHLHLRDGSVPALRATPEGFVALDAAGEPTGLVLRPLDAAAAAALAGLA</sequence>
<dbReference type="Proteomes" id="UP000787635">
    <property type="component" value="Unassembled WGS sequence"/>
</dbReference>